<dbReference type="SUPFAM" id="SSF88659">
    <property type="entry name" value="Sigma3 and sigma4 domains of RNA polymerase sigma factors"/>
    <property type="match status" value="1"/>
</dbReference>
<evidence type="ECO:0000313" key="9">
    <source>
        <dbReference type="EMBL" id="GHG97397.1"/>
    </source>
</evidence>
<dbReference type="RefSeq" id="WP_084437106.1">
    <property type="nucleotide sequence ID" value="NZ_BNAP01000018.1"/>
</dbReference>
<feature type="domain" description="RNA polymerase sigma factor 70 region 4 type 2" evidence="8">
    <location>
        <begin position="147"/>
        <end position="199"/>
    </location>
</feature>
<gene>
    <name evidence="9" type="ORF">GCM10010961_32240</name>
</gene>
<evidence type="ECO:0000259" key="8">
    <source>
        <dbReference type="Pfam" id="PF08281"/>
    </source>
</evidence>
<comment type="similarity">
    <text evidence="1">Belongs to the sigma-70 factor family. ECF subfamily.</text>
</comment>
<keyword evidence="10" id="KW-1185">Reference proteome</keyword>
<dbReference type="GO" id="GO:0016987">
    <property type="term" value="F:sigma factor activity"/>
    <property type="evidence" value="ECO:0007669"/>
    <property type="project" value="UniProtKB-KW"/>
</dbReference>
<dbReference type="AlphaFoldDB" id="A0A8J3HAK1"/>
<dbReference type="InterPro" id="IPR013324">
    <property type="entry name" value="RNA_pol_sigma_r3/r4-like"/>
</dbReference>
<dbReference type="SUPFAM" id="SSF88946">
    <property type="entry name" value="Sigma2 domain of RNA polymerase sigma factors"/>
    <property type="match status" value="1"/>
</dbReference>
<dbReference type="Proteomes" id="UP000611500">
    <property type="component" value="Unassembled WGS sequence"/>
</dbReference>
<dbReference type="InterPro" id="IPR013325">
    <property type="entry name" value="RNA_pol_sigma_r2"/>
</dbReference>
<evidence type="ECO:0000256" key="6">
    <source>
        <dbReference type="SAM" id="MobiDB-lite"/>
    </source>
</evidence>
<keyword evidence="4" id="KW-0238">DNA-binding</keyword>
<dbReference type="Pfam" id="PF08281">
    <property type="entry name" value="Sigma70_r4_2"/>
    <property type="match status" value="1"/>
</dbReference>
<dbReference type="Pfam" id="PF04542">
    <property type="entry name" value="Sigma70_r2"/>
    <property type="match status" value="1"/>
</dbReference>
<keyword evidence="5" id="KW-0804">Transcription</keyword>
<dbReference type="Gene3D" id="1.10.10.10">
    <property type="entry name" value="Winged helix-like DNA-binding domain superfamily/Winged helix DNA-binding domain"/>
    <property type="match status" value="1"/>
</dbReference>
<dbReference type="PANTHER" id="PTHR43133">
    <property type="entry name" value="RNA POLYMERASE ECF-TYPE SIGMA FACTO"/>
    <property type="match status" value="1"/>
</dbReference>
<dbReference type="Gene3D" id="1.10.1740.10">
    <property type="match status" value="1"/>
</dbReference>
<dbReference type="GO" id="GO:0003677">
    <property type="term" value="F:DNA binding"/>
    <property type="evidence" value="ECO:0007669"/>
    <property type="project" value="UniProtKB-KW"/>
</dbReference>
<dbReference type="InterPro" id="IPR014284">
    <property type="entry name" value="RNA_pol_sigma-70_dom"/>
</dbReference>
<keyword evidence="2" id="KW-0805">Transcription regulation</keyword>
<evidence type="ECO:0000313" key="10">
    <source>
        <dbReference type="Proteomes" id="UP000611500"/>
    </source>
</evidence>
<dbReference type="EMBL" id="BNAP01000018">
    <property type="protein sequence ID" value="GHG97397.1"/>
    <property type="molecule type" value="Genomic_DNA"/>
</dbReference>
<evidence type="ECO:0000256" key="1">
    <source>
        <dbReference type="ARBA" id="ARBA00010641"/>
    </source>
</evidence>
<organism evidence="9 10">
    <name type="scientific">Pseudodonghicola xiamenensis</name>
    <dbReference type="NCBI Taxonomy" id="337702"/>
    <lineage>
        <taxon>Bacteria</taxon>
        <taxon>Pseudomonadati</taxon>
        <taxon>Pseudomonadota</taxon>
        <taxon>Alphaproteobacteria</taxon>
        <taxon>Rhodobacterales</taxon>
        <taxon>Paracoccaceae</taxon>
        <taxon>Pseudodonghicola</taxon>
    </lineage>
</organism>
<evidence type="ECO:0000256" key="4">
    <source>
        <dbReference type="ARBA" id="ARBA00023125"/>
    </source>
</evidence>
<protein>
    <submittedName>
        <fullName evidence="9">RNA polymerase sigma subunit ECF family protein</fullName>
    </submittedName>
</protein>
<dbReference type="GO" id="GO:0006352">
    <property type="term" value="P:DNA-templated transcription initiation"/>
    <property type="evidence" value="ECO:0007669"/>
    <property type="project" value="InterPro"/>
</dbReference>
<dbReference type="InterPro" id="IPR013249">
    <property type="entry name" value="RNA_pol_sigma70_r4_t2"/>
</dbReference>
<evidence type="ECO:0000256" key="2">
    <source>
        <dbReference type="ARBA" id="ARBA00023015"/>
    </source>
</evidence>
<dbReference type="PANTHER" id="PTHR43133:SF8">
    <property type="entry name" value="RNA POLYMERASE SIGMA FACTOR HI_1459-RELATED"/>
    <property type="match status" value="1"/>
</dbReference>
<evidence type="ECO:0000259" key="7">
    <source>
        <dbReference type="Pfam" id="PF04542"/>
    </source>
</evidence>
<sequence length="215" mass="23491">MGRIFGSRAGHDQAASPRGEAVAVPDETLSDDALLVLFANGDPQAARQLTARLGPRVYGVAMRVLGDRDEAEDVAQEAMMRLWKMAPDWRPGQAQVSTWLYRVAMNLCLDRKRRGARAGAERLDDVPEPMDPAPGAPELMQDGARAEALQRALMVLPDRQRQAVVLRHIEELSNPEIAEIMEISVDAVESLTARGKRALAAGLAGRREELGYNDG</sequence>
<accession>A0A8J3HAK1</accession>
<name>A0A8J3HAK1_9RHOB</name>
<comment type="caution">
    <text evidence="9">The sequence shown here is derived from an EMBL/GenBank/DDBJ whole genome shotgun (WGS) entry which is preliminary data.</text>
</comment>
<dbReference type="NCBIfam" id="NF004113">
    <property type="entry name" value="PRK05602.1"/>
    <property type="match status" value="1"/>
</dbReference>
<feature type="region of interest" description="Disordered" evidence="6">
    <location>
        <begin position="1"/>
        <end position="20"/>
    </location>
</feature>
<reference evidence="9" key="2">
    <citation type="submission" date="2020-09" db="EMBL/GenBank/DDBJ databases">
        <authorList>
            <person name="Sun Q."/>
            <person name="Zhou Y."/>
        </authorList>
    </citation>
    <scope>NUCLEOTIDE SEQUENCE</scope>
    <source>
        <strain evidence="9">CGMCC 1.7081</strain>
    </source>
</reference>
<evidence type="ECO:0000256" key="5">
    <source>
        <dbReference type="ARBA" id="ARBA00023163"/>
    </source>
</evidence>
<dbReference type="NCBIfam" id="TIGR02937">
    <property type="entry name" value="sigma70-ECF"/>
    <property type="match status" value="1"/>
</dbReference>
<feature type="domain" description="RNA polymerase sigma-70 region 2" evidence="7">
    <location>
        <begin position="51"/>
        <end position="117"/>
    </location>
</feature>
<evidence type="ECO:0000256" key="3">
    <source>
        <dbReference type="ARBA" id="ARBA00023082"/>
    </source>
</evidence>
<dbReference type="InterPro" id="IPR039425">
    <property type="entry name" value="RNA_pol_sigma-70-like"/>
</dbReference>
<proteinExistence type="inferred from homology"/>
<dbReference type="InterPro" id="IPR036388">
    <property type="entry name" value="WH-like_DNA-bd_sf"/>
</dbReference>
<dbReference type="InterPro" id="IPR007627">
    <property type="entry name" value="RNA_pol_sigma70_r2"/>
</dbReference>
<dbReference type="NCBIfam" id="NF009176">
    <property type="entry name" value="PRK12524.1"/>
    <property type="match status" value="1"/>
</dbReference>
<reference evidence="9" key="1">
    <citation type="journal article" date="2014" name="Int. J. Syst. Evol. Microbiol.">
        <title>Complete genome sequence of Corynebacterium casei LMG S-19264T (=DSM 44701T), isolated from a smear-ripened cheese.</title>
        <authorList>
            <consortium name="US DOE Joint Genome Institute (JGI-PGF)"/>
            <person name="Walter F."/>
            <person name="Albersmeier A."/>
            <person name="Kalinowski J."/>
            <person name="Ruckert C."/>
        </authorList>
    </citation>
    <scope>NUCLEOTIDE SEQUENCE</scope>
    <source>
        <strain evidence="9">CGMCC 1.7081</strain>
    </source>
</reference>
<dbReference type="CDD" id="cd06171">
    <property type="entry name" value="Sigma70_r4"/>
    <property type="match status" value="1"/>
</dbReference>
<keyword evidence="3" id="KW-0731">Sigma factor</keyword>